<dbReference type="EC" id="2.3.1.274" evidence="8 10"/>
<dbReference type="EMBL" id="ATHI01000026">
    <property type="protein sequence ID" value="EPR33025.1"/>
    <property type="molecule type" value="Genomic_DNA"/>
</dbReference>
<comment type="subunit">
    <text evidence="9 10">Homodimer. Probably interacts with PlsY.</text>
</comment>
<comment type="catalytic activity">
    <reaction evidence="1 10">
        <text>a fatty acyl-[ACP] + phosphate = an acyl phosphate + holo-[ACP]</text>
        <dbReference type="Rhea" id="RHEA:42292"/>
        <dbReference type="Rhea" id="RHEA-COMP:9685"/>
        <dbReference type="Rhea" id="RHEA-COMP:14125"/>
        <dbReference type="ChEBI" id="CHEBI:43474"/>
        <dbReference type="ChEBI" id="CHEBI:59918"/>
        <dbReference type="ChEBI" id="CHEBI:64479"/>
        <dbReference type="ChEBI" id="CHEBI:138651"/>
        <dbReference type="EC" id="2.3.1.274"/>
    </reaction>
</comment>
<dbReference type="Proteomes" id="UP000014975">
    <property type="component" value="Unassembled WGS sequence"/>
</dbReference>
<evidence type="ECO:0000256" key="7">
    <source>
        <dbReference type="ARBA" id="ARBA00023264"/>
    </source>
</evidence>
<dbReference type="GO" id="GO:0005737">
    <property type="term" value="C:cytoplasm"/>
    <property type="evidence" value="ECO:0007669"/>
    <property type="project" value="UniProtKB-SubCell"/>
</dbReference>
<evidence type="ECO:0000313" key="12">
    <source>
        <dbReference type="Proteomes" id="UP000014975"/>
    </source>
</evidence>
<dbReference type="InterPro" id="IPR003664">
    <property type="entry name" value="FA_synthesis"/>
</dbReference>
<dbReference type="STRING" id="1121439.dsat_0466"/>
<evidence type="ECO:0000256" key="5">
    <source>
        <dbReference type="ARBA" id="ARBA00023098"/>
    </source>
</evidence>
<evidence type="ECO:0000256" key="10">
    <source>
        <dbReference type="HAMAP-Rule" id="MF_00019"/>
    </source>
</evidence>
<dbReference type="HAMAP" id="MF_00019">
    <property type="entry name" value="PlsX"/>
    <property type="match status" value="1"/>
</dbReference>
<keyword evidence="5 10" id="KW-0443">Lipid metabolism</keyword>
<keyword evidence="7 10" id="KW-1208">Phospholipid metabolism</keyword>
<organism evidence="11 12">
    <name type="scientific">Alkalidesulfovibrio alkalitolerans DSM 16529</name>
    <dbReference type="NCBI Taxonomy" id="1121439"/>
    <lineage>
        <taxon>Bacteria</taxon>
        <taxon>Pseudomonadati</taxon>
        <taxon>Thermodesulfobacteriota</taxon>
        <taxon>Desulfovibrionia</taxon>
        <taxon>Desulfovibrionales</taxon>
        <taxon>Desulfovibrionaceae</taxon>
        <taxon>Alkalidesulfovibrio</taxon>
    </lineage>
</organism>
<dbReference type="PANTHER" id="PTHR30100:SF1">
    <property type="entry name" value="PHOSPHATE ACYLTRANSFERASE"/>
    <property type="match status" value="1"/>
</dbReference>
<proteinExistence type="inferred from homology"/>
<evidence type="ECO:0000313" key="11">
    <source>
        <dbReference type="EMBL" id="EPR33025.1"/>
    </source>
</evidence>
<dbReference type="Gene3D" id="3.40.718.10">
    <property type="entry name" value="Isopropylmalate Dehydrogenase"/>
    <property type="match status" value="1"/>
</dbReference>
<keyword evidence="6 10" id="KW-0594">Phospholipid biosynthesis</keyword>
<keyword evidence="11" id="KW-0012">Acyltransferase</keyword>
<protein>
    <recommendedName>
        <fullName evidence="8 10">Phosphate acyltransferase</fullName>
        <ecNumber evidence="8 10">2.3.1.274</ecNumber>
    </recommendedName>
    <alternativeName>
        <fullName evidence="10">Acyl-ACP phosphotransacylase</fullName>
    </alternativeName>
    <alternativeName>
        <fullName evidence="10">Acyl-[acyl-carrier-protein]--phosphate acyltransferase</fullName>
    </alternativeName>
    <alternativeName>
        <fullName evidence="10">Phosphate-acyl-ACP acyltransferase</fullName>
    </alternativeName>
</protein>
<dbReference type="PANTHER" id="PTHR30100">
    <property type="entry name" value="FATTY ACID/PHOSPHOLIPID SYNTHESIS PROTEIN PLSX"/>
    <property type="match status" value="1"/>
</dbReference>
<comment type="caution">
    <text evidence="11">The sequence shown here is derived from an EMBL/GenBank/DDBJ whole genome shotgun (WGS) entry which is preliminary data.</text>
</comment>
<name>S7T917_9BACT</name>
<comment type="similarity">
    <text evidence="10">Belongs to the PlsX family.</text>
</comment>
<sequence>MQSAPRIAVDAMGGDFGPSAIVPGAVSAARERPIRLVLVGDTPRIEAELKKLDVSGLSVEVVHSTQVAEMTDKPADVVRRKKDASIVVAARLVKDGRADGVVSAGHTGATMACGMFILGRQPGVDRPALASIMPTEKRPMVLTDVGANLEAKSFHLFQFAVMADAMCRAVLGYEKPRLGLLSIGEEEGKGNSQVKEAFQMLRASSLNFLGNVEGRDIFRGETDIVVCDGFVGNVCLKLSEGLASSLGRMLKRELTTGLLSKLGTVLSMGALKRFKRLVDVSEYGGGLLLGLSAITIVCHGSSNPRSIHTAMRMAADYVSNKANETIAQTLAQNSDLTRFSRAKAANGNGA</sequence>
<comment type="subcellular location">
    <subcellularLocation>
        <location evidence="10">Cytoplasm</location>
    </subcellularLocation>
    <text evidence="10">Associated with the membrane possibly through PlsY.</text>
</comment>
<dbReference type="AlphaFoldDB" id="S7T917"/>
<evidence type="ECO:0000256" key="2">
    <source>
        <dbReference type="ARBA" id="ARBA00022490"/>
    </source>
</evidence>
<keyword evidence="12" id="KW-1185">Reference proteome</keyword>
<dbReference type="SUPFAM" id="SSF53659">
    <property type="entry name" value="Isocitrate/Isopropylmalate dehydrogenase-like"/>
    <property type="match status" value="1"/>
</dbReference>
<dbReference type="eggNOG" id="COG0416">
    <property type="taxonomic scope" value="Bacteria"/>
</dbReference>
<comment type="pathway">
    <text evidence="10">Lipid metabolism; phospholipid metabolism.</text>
</comment>
<dbReference type="GO" id="GO:0006633">
    <property type="term" value="P:fatty acid biosynthetic process"/>
    <property type="evidence" value="ECO:0007669"/>
    <property type="project" value="UniProtKB-UniRule"/>
</dbReference>
<dbReference type="PATRIC" id="fig|1121439.3.peg.1818"/>
<evidence type="ECO:0000256" key="6">
    <source>
        <dbReference type="ARBA" id="ARBA00023209"/>
    </source>
</evidence>
<keyword evidence="2 10" id="KW-0963">Cytoplasm</keyword>
<reference evidence="11 12" key="1">
    <citation type="journal article" date="2013" name="Genome Announc.">
        <title>Draft genome sequences for three mercury-methylating, sulfate-reducing bacteria.</title>
        <authorList>
            <person name="Brown S.D."/>
            <person name="Hurt R.A.Jr."/>
            <person name="Gilmour C.C."/>
            <person name="Elias D.A."/>
        </authorList>
    </citation>
    <scope>NUCLEOTIDE SEQUENCE [LARGE SCALE GENOMIC DNA]</scope>
    <source>
        <strain evidence="11 12">DSM 16529</strain>
    </source>
</reference>
<dbReference type="GO" id="GO:0043811">
    <property type="term" value="F:phosphate:acyl-[acyl carrier protein] acyltransferase activity"/>
    <property type="evidence" value="ECO:0007669"/>
    <property type="project" value="UniProtKB-UniRule"/>
</dbReference>
<gene>
    <name evidence="10" type="primary">plsX</name>
    <name evidence="11" type="ORF">dsat_0466</name>
</gene>
<dbReference type="PIRSF" id="PIRSF002465">
    <property type="entry name" value="Phsphlp_syn_PlsX"/>
    <property type="match status" value="1"/>
</dbReference>
<dbReference type="Pfam" id="PF02504">
    <property type="entry name" value="FA_synthesis"/>
    <property type="match status" value="1"/>
</dbReference>
<dbReference type="InterPro" id="IPR012281">
    <property type="entry name" value="Phospholipid_synth_PlsX-like"/>
</dbReference>
<evidence type="ECO:0000256" key="8">
    <source>
        <dbReference type="ARBA" id="ARBA00024069"/>
    </source>
</evidence>
<keyword evidence="3 10" id="KW-0444">Lipid biosynthesis</keyword>
<comment type="function">
    <text evidence="10">Catalyzes the reversible formation of acyl-phosphate (acyl-PO(4)) from acyl-[acyl-carrier-protein] (acyl-ACP). This enzyme utilizes acyl-ACP as fatty acyl donor, but not acyl-CoA.</text>
</comment>
<dbReference type="NCBIfam" id="TIGR00182">
    <property type="entry name" value="plsX"/>
    <property type="match status" value="1"/>
</dbReference>
<accession>S7T917</accession>
<keyword evidence="4 10" id="KW-0808">Transferase</keyword>
<dbReference type="UniPathway" id="UPA00085"/>
<evidence type="ECO:0000256" key="1">
    <source>
        <dbReference type="ARBA" id="ARBA00001232"/>
    </source>
</evidence>
<evidence type="ECO:0000256" key="3">
    <source>
        <dbReference type="ARBA" id="ARBA00022516"/>
    </source>
</evidence>
<evidence type="ECO:0000256" key="9">
    <source>
        <dbReference type="ARBA" id="ARBA00046608"/>
    </source>
</evidence>
<evidence type="ECO:0000256" key="4">
    <source>
        <dbReference type="ARBA" id="ARBA00022679"/>
    </source>
</evidence>
<dbReference type="GO" id="GO:0008654">
    <property type="term" value="P:phospholipid biosynthetic process"/>
    <property type="evidence" value="ECO:0007669"/>
    <property type="project" value="UniProtKB-KW"/>
</dbReference>